<evidence type="ECO:0000313" key="14">
    <source>
        <dbReference type="EMBL" id="CAH0556024.1"/>
    </source>
</evidence>
<evidence type="ECO:0000256" key="11">
    <source>
        <dbReference type="ARBA" id="ARBA00049204"/>
    </source>
</evidence>
<dbReference type="SUPFAM" id="SSF49329">
    <property type="entry name" value="Cu,Zn superoxide dismutase-like"/>
    <property type="match status" value="1"/>
</dbReference>
<keyword evidence="12" id="KW-0732">Signal</keyword>
<feature type="chain" id="PRO_5040464397" description="superoxide dismutase" evidence="12">
    <location>
        <begin position="22"/>
        <end position="229"/>
    </location>
</feature>
<keyword evidence="7" id="KW-0049">Antioxidant</keyword>
<evidence type="ECO:0000256" key="12">
    <source>
        <dbReference type="SAM" id="SignalP"/>
    </source>
</evidence>
<evidence type="ECO:0000256" key="8">
    <source>
        <dbReference type="ARBA" id="ARBA00023002"/>
    </source>
</evidence>
<dbReference type="InterPro" id="IPR001424">
    <property type="entry name" value="SOD_Cu_Zn_dom"/>
</dbReference>
<sequence>MFKLRLVMLLFLAFNVAKIRNYPMENVGVNSLYPAPQIVPGRPLIVKNYPAVENYQSDLYEVYAEPYSYDVRPLTAIALVQSEGEGSISGEVFFLQRHPPAGPVYVRANITGLSEGRHGVHIHQAGDLREGCVKLGPHFNPFLLQHGGPSDHIRHVGDMGNIEADSDGKAEFNYVDPLMSLSGGPRGIVGRAVVVTENPDDLGRGGTANSLNTGDSGKPLACGIIAYVN</sequence>
<evidence type="ECO:0000256" key="9">
    <source>
        <dbReference type="ARBA" id="ARBA00023008"/>
    </source>
</evidence>
<evidence type="ECO:0000256" key="4">
    <source>
        <dbReference type="ARBA" id="ARBA00012682"/>
    </source>
</evidence>
<gene>
    <name evidence="14" type="ORF">MELIAE_LOCUS7235</name>
</gene>
<comment type="cofactor">
    <cofactor evidence="1">
        <name>Cu cation</name>
        <dbReference type="ChEBI" id="CHEBI:23378"/>
    </cofactor>
</comment>
<evidence type="ECO:0000256" key="2">
    <source>
        <dbReference type="ARBA" id="ARBA00001947"/>
    </source>
</evidence>
<dbReference type="GO" id="GO:0005507">
    <property type="term" value="F:copper ion binding"/>
    <property type="evidence" value="ECO:0007669"/>
    <property type="project" value="InterPro"/>
</dbReference>
<evidence type="ECO:0000256" key="6">
    <source>
        <dbReference type="ARBA" id="ARBA00022833"/>
    </source>
</evidence>
<evidence type="ECO:0000313" key="15">
    <source>
        <dbReference type="Proteomes" id="UP001154078"/>
    </source>
</evidence>
<dbReference type="CDD" id="cd00305">
    <property type="entry name" value="Cu-Zn_Superoxide_Dismutase"/>
    <property type="match status" value="1"/>
</dbReference>
<dbReference type="Gene3D" id="2.60.40.200">
    <property type="entry name" value="Superoxide dismutase, copper/zinc binding domain"/>
    <property type="match status" value="1"/>
</dbReference>
<reference evidence="14" key="1">
    <citation type="submission" date="2021-12" db="EMBL/GenBank/DDBJ databases">
        <authorList>
            <person name="King R."/>
        </authorList>
    </citation>
    <scope>NUCLEOTIDE SEQUENCE</scope>
</reference>
<dbReference type="FunFam" id="2.60.40.200:FF:000003">
    <property type="entry name" value="Superoxide dismutase [Cu-Zn], chloroplastic"/>
    <property type="match status" value="1"/>
</dbReference>
<keyword evidence="6" id="KW-0862">Zinc</keyword>
<dbReference type="AlphaFoldDB" id="A0A9P0FJG0"/>
<evidence type="ECO:0000256" key="3">
    <source>
        <dbReference type="ARBA" id="ARBA00010457"/>
    </source>
</evidence>
<dbReference type="EC" id="1.15.1.1" evidence="4"/>
<feature type="domain" description="Superoxide dismutase copper/zinc binding" evidence="13">
    <location>
        <begin position="89"/>
        <end position="225"/>
    </location>
</feature>
<accession>A0A9P0FJG0</accession>
<evidence type="ECO:0000259" key="13">
    <source>
        <dbReference type="Pfam" id="PF00080"/>
    </source>
</evidence>
<dbReference type="PANTHER" id="PTHR10003">
    <property type="entry name" value="SUPEROXIDE DISMUTASE CU-ZN -RELATED"/>
    <property type="match status" value="1"/>
</dbReference>
<evidence type="ECO:0000256" key="5">
    <source>
        <dbReference type="ARBA" id="ARBA00022723"/>
    </source>
</evidence>
<keyword evidence="10" id="KW-1015">Disulfide bond</keyword>
<evidence type="ECO:0000256" key="7">
    <source>
        <dbReference type="ARBA" id="ARBA00022862"/>
    </source>
</evidence>
<evidence type="ECO:0000256" key="1">
    <source>
        <dbReference type="ARBA" id="ARBA00001935"/>
    </source>
</evidence>
<dbReference type="Proteomes" id="UP001154078">
    <property type="component" value="Chromosome 4"/>
</dbReference>
<dbReference type="PRINTS" id="PR00068">
    <property type="entry name" value="CUZNDISMTASE"/>
</dbReference>
<comment type="similarity">
    <text evidence="3">Belongs to the Cu-Zn superoxide dismutase family.</text>
</comment>
<comment type="catalytic activity">
    <reaction evidence="11">
        <text>2 superoxide + 2 H(+) = H2O2 + O2</text>
        <dbReference type="Rhea" id="RHEA:20696"/>
        <dbReference type="ChEBI" id="CHEBI:15378"/>
        <dbReference type="ChEBI" id="CHEBI:15379"/>
        <dbReference type="ChEBI" id="CHEBI:16240"/>
        <dbReference type="ChEBI" id="CHEBI:18421"/>
        <dbReference type="EC" id="1.15.1.1"/>
    </reaction>
</comment>
<feature type="signal peptide" evidence="12">
    <location>
        <begin position="1"/>
        <end position="21"/>
    </location>
</feature>
<keyword evidence="9" id="KW-0186">Copper</keyword>
<keyword evidence="8" id="KW-0560">Oxidoreductase</keyword>
<dbReference type="OrthoDB" id="2015551at2759"/>
<evidence type="ECO:0000256" key="10">
    <source>
        <dbReference type="ARBA" id="ARBA00023157"/>
    </source>
</evidence>
<keyword evidence="15" id="KW-1185">Reference proteome</keyword>
<comment type="cofactor">
    <cofactor evidence="2">
        <name>Zn(2+)</name>
        <dbReference type="ChEBI" id="CHEBI:29105"/>
    </cofactor>
</comment>
<proteinExistence type="inferred from homology"/>
<protein>
    <recommendedName>
        <fullName evidence="4">superoxide dismutase</fullName>
        <ecNumber evidence="4">1.15.1.1</ecNumber>
    </recommendedName>
</protein>
<dbReference type="EMBL" id="OV121135">
    <property type="protein sequence ID" value="CAH0556024.1"/>
    <property type="molecule type" value="Genomic_DNA"/>
</dbReference>
<dbReference type="InterPro" id="IPR024134">
    <property type="entry name" value="SOD_Cu/Zn_/chaperone"/>
</dbReference>
<organism evidence="14 15">
    <name type="scientific">Brassicogethes aeneus</name>
    <name type="common">Rape pollen beetle</name>
    <name type="synonym">Meligethes aeneus</name>
    <dbReference type="NCBI Taxonomy" id="1431903"/>
    <lineage>
        <taxon>Eukaryota</taxon>
        <taxon>Metazoa</taxon>
        <taxon>Ecdysozoa</taxon>
        <taxon>Arthropoda</taxon>
        <taxon>Hexapoda</taxon>
        <taxon>Insecta</taxon>
        <taxon>Pterygota</taxon>
        <taxon>Neoptera</taxon>
        <taxon>Endopterygota</taxon>
        <taxon>Coleoptera</taxon>
        <taxon>Polyphaga</taxon>
        <taxon>Cucujiformia</taxon>
        <taxon>Nitidulidae</taxon>
        <taxon>Meligethinae</taxon>
        <taxon>Brassicogethes</taxon>
    </lineage>
</organism>
<dbReference type="Pfam" id="PF00080">
    <property type="entry name" value="Sod_Cu"/>
    <property type="match status" value="1"/>
</dbReference>
<dbReference type="InterPro" id="IPR036423">
    <property type="entry name" value="SOD-like_Cu/Zn_dom_sf"/>
</dbReference>
<name>A0A9P0FJG0_BRAAE</name>
<keyword evidence="5" id="KW-0479">Metal-binding</keyword>
<dbReference type="GO" id="GO:0004784">
    <property type="term" value="F:superoxide dismutase activity"/>
    <property type="evidence" value="ECO:0007669"/>
    <property type="project" value="UniProtKB-EC"/>
</dbReference>